<evidence type="ECO:0000256" key="1">
    <source>
        <dbReference type="SAM" id="MobiDB-lite"/>
    </source>
</evidence>
<proteinExistence type="predicted"/>
<dbReference type="Proteomes" id="UP000708208">
    <property type="component" value="Unassembled WGS sequence"/>
</dbReference>
<dbReference type="AlphaFoldDB" id="A0A8J2NWA0"/>
<reference evidence="2" key="1">
    <citation type="submission" date="2021-06" db="EMBL/GenBank/DDBJ databases">
        <authorList>
            <person name="Hodson N. C."/>
            <person name="Mongue J. A."/>
            <person name="Jaron S. K."/>
        </authorList>
    </citation>
    <scope>NUCLEOTIDE SEQUENCE</scope>
</reference>
<dbReference type="EMBL" id="CAJVCH010042593">
    <property type="protein sequence ID" value="CAG7716989.1"/>
    <property type="molecule type" value="Genomic_DNA"/>
</dbReference>
<dbReference type="PANTHER" id="PTHR47331">
    <property type="entry name" value="PHD-TYPE DOMAIN-CONTAINING PROTEIN"/>
    <property type="match status" value="1"/>
</dbReference>
<dbReference type="OrthoDB" id="6776697at2759"/>
<organism evidence="2 3">
    <name type="scientific">Allacma fusca</name>
    <dbReference type="NCBI Taxonomy" id="39272"/>
    <lineage>
        <taxon>Eukaryota</taxon>
        <taxon>Metazoa</taxon>
        <taxon>Ecdysozoa</taxon>
        <taxon>Arthropoda</taxon>
        <taxon>Hexapoda</taxon>
        <taxon>Collembola</taxon>
        <taxon>Symphypleona</taxon>
        <taxon>Sminthuridae</taxon>
        <taxon>Allacma</taxon>
    </lineage>
</organism>
<evidence type="ECO:0000313" key="3">
    <source>
        <dbReference type="Proteomes" id="UP000708208"/>
    </source>
</evidence>
<feature type="region of interest" description="Disordered" evidence="1">
    <location>
        <begin position="227"/>
        <end position="257"/>
    </location>
</feature>
<sequence length="257" mass="29542">MKDLYRVTEVQDIIPPQSWHHIKGTENPAELSTPTWNTYVEDLLRSNLWFHGPGFLRDRDFHIEVCIEIQNEGSRLALLEERNVVGVHITVIMDTSIVERFSTLGRLQRTTALLLHFDHNVKAAKNGTQKLNGPVTVLELRLALHTLIRVVQRNEYFEEFKALSKNHSLPFLSKILSLCPILDHDGMLLVGGRLRNSHLLDHQKHPLLLPRSHTLLLFTIQQRRQSGDEGVHPAYADPGEERRHSSGTQPRRHPMDI</sequence>
<protein>
    <submittedName>
        <fullName evidence="2">Uncharacterized protein</fullName>
    </submittedName>
</protein>
<name>A0A8J2NWA0_9HEXA</name>
<evidence type="ECO:0000313" key="2">
    <source>
        <dbReference type="EMBL" id="CAG7716989.1"/>
    </source>
</evidence>
<keyword evidence="3" id="KW-1185">Reference proteome</keyword>
<gene>
    <name evidence="2" type="ORF">AFUS01_LOCUS6468</name>
</gene>
<accession>A0A8J2NWA0</accession>
<comment type="caution">
    <text evidence="2">The sequence shown here is derived from an EMBL/GenBank/DDBJ whole genome shotgun (WGS) entry which is preliminary data.</text>
</comment>